<proteinExistence type="predicted"/>
<gene>
    <name evidence="2" type="ORF">NTJ_10022</name>
</gene>
<sequence>MSGGDVGSERNTKRDAIATRGRELQYSVILFFFTFDENIQSYRMFPDLRENRTSASQSRKTSNRIPVFRKSSDP</sequence>
<feature type="region of interest" description="Disordered" evidence="1">
    <location>
        <begin position="50"/>
        <end position="74"/>
    </location>
</feature>
<evidence type="ECO:0000313" key="2">
    <source>
        <dbReference type="EMBL" id="BES97208.1"/>
    </source>
</evidence>
<organism evidence="2 3">
    <name type="scientific">Nesidiocoris tenuis</name>
    <dbReference type="NCBI Taxonomy" id="355587"/>
    <lineage>
        <taxon>Eukaryota</taxon>
        <taxon>Metazoa</taxon>
        <taxon>Ecdysozoa</taxon>
        <taxon>Arthropoda</taxon>
        <taxon>Hexapoda</taxon>
        <taxon>Insecta</taxon>
        <taxon>Pterygota</taxon>
        <taxon>Neoptera</taxon>
        <taxon>Paraneoptera</taxon>
        <taxon>Hemiptera</taxon>
        <taxon>Heteroptera</taxon>
        <taxon>Panheteroptera</taxon>
        <taxon>Cimicomorpha</taxon>
        <taxon>Miridae</taxon>
        <taxon>Dicyphina</taxon>
        <taxon>Nesidiocoris</taxon>
    </lineage>
</organism>
<keyword evidence="3" id="KW-1185">Reference proteome</keyword>
<accession>A0ABN7AYY5</accession>
<dbReference type="EMBL" id="AP028916">
    <property type="protein sequence ID" value="BES97208.1"/>
    <property type="molecule type" value="Genomic_DNA"/>
</dbReference>
<reference evidence="2 3" key="1">
    <citation type="submission" date="2023-09" db="EMBL/GenBank/DDBJ databases">
        <title>Nesidiocoris tenuis whole genome shotgun sequence.</title>
        <authorList>
            <person name="Shibata T."/>
            <person name="Shimoda M."/>
            <person name="Kobayashi T."/>
            <person name="Uehara T."/>
        </authorList>
    </citation>
    <scope>NUCLEOTIDE SEQUENCE [LARGE SCALE GENOMIC DNA]</scope>
    <source>
        <strain evidence="2 3">Japan</strain>
    </source>
</reference>
<protein>
    <submittedName>
        <fullName evidence="2">Uncharacterized protein</fullName>
    </submittedName>
</protein>
<name>A0ABN7AYY5_9HEMI</name>
<evidence type="ECO:0000313" key="3">
    <source>
        <dbReference type="Proteomes" id="UP001307889"/>
    </source>
</evidence>
<evidence type="ECO:0000256" key="1">
    <source>
        <dbReference type="SAM" id="MobiDB-lite"/>
    </source>
</evidence>
<feature type="compositionally biased region" description="Polar residues" evidence="1">
    <location>
        <begin position="53"/>
        <end position="64"/>
    </location>
</feature>
<dbReference type="Proteomes" id="UP001307889">
    <property type="component" value="Chromosome 8"/>
</dbReference>